<proteinExistence type="predicted"/>
<gene>
    <name evidence="1" type="ORF">rCG_29994</name>
</gene>
<accession>A6ILZ3</accession>
<reference evidence="1 2" key="1">
    <citation type="submission" date="2005-09" db="EMBL/GenBank/DDBJ databases">
        <authorList>
            <person name="Mural R.J."/>
            <person name="Li P.W."/>
            <person name="Adams M.D."/>
            <person name="Amanatides P.G."/>
            <person name="Baden-Tillson H."/>
            <person name="Barnstead M."/>
            <person name="Chin S.H."/>
            <person name="Dew I."/>
            <person name="Evans C.A."/>
            <person name="Ferriera S."/>
            <person name="Flanigan M."/>
            <person name="Fosler C."/>
            <person name="Glodek A."/>
            <person name="Gu Z."/>
            <person name="Holt R.A."/>
            <person name="Jennings D."/>
            <person name="Kraft C.L."/>
            <person name="Lu F."/>
            <person name="Nguyen T."/>
            <person name="Nusskern D.R."/>
            <person name="Pfannkoch C.M."/>
            <person name="Sitter C."/>
            <person name="Sutton G.G."/>
            <person name="Venter J.C."/>
            <person name="Wang Z."/>
            <person name="Woodage T."/>
            <person name="Zheng X.H."/>
            <person name="Zhong F."/>
        </authorList>
    </citation>
    <scope>NUCLEOTIDE SEQUENCE [LARGE SCALE GENOMIC DNA]</scope>
    <source>
        <strain>BN</strain>
        <strain evidence="2">Sprague-Dawley</strain>
    </source>
</reference>
<dbReference type="EMBL" id="CH473964">
    <property type="protein sequence ID" value="EDM01796.1"/>
    <property type="molecule type" value="Genomic_DNA"/>
</dbReference>
<protein>
    <submittedName>
        <fullName evidence="1">RCG29994</fullName>
    </submittedName>
</protein>
<dbReference type="Proteomes" id="UP000234681">
    <property type="component" value="Chromosome 4"/>
</dbReference>
<organism evidence="1 2">
    <name type="scientific">Rattus norvegicus</name>
    <name type="common">Rat</name>
    <dbReference type="NCBI Taxonomy" id="10116"/>
    <lineage>
        <taxon>Eukaryota</taxon>
        <taxon>Metazoa</taxon>
        <taxon>Chordata</taxon>
        <taxon>Craniata</taxon>
        <taxon>Vertebrata</taxon>
        <taxon>Euteleostomi</taxon>
        <taxon>Mammalia</taxon>
        <taxon>Eutheria</taxon>
        <taxon>Euarchontoglires</taxon>
        <taxon>Glires</taxon>
        <taxon>Rodentia</taxon>
        <taxon>Myomorpha</taxon>
        <taxon>Muroidea</taxon>
        <taxon>Muridae</taxon>
        <taxon>Murinae</taxon>
        <taxon>Rattus</taxon>
    </lineage>
</organism>
<evidence type="ECO:0000313" key="2">
    <source>
        <dbReference type="Proteomes" id="UP000234681"/>
    </source>
</evidence>
<dbReference type="AlphaFoldDB" id="A6ILZ3"/>
<evidence type="ECO:0000313" key="1">
    <source>
        <dbReference type="EMBL" id="EDM01796.1"/>
    </source>
</evidence>
<name>A6ILZ3_RAT</name>
<sequence>MVSHTCTWDTEAGGLLRV</sequence>